<dbReference type="Gene3D" id="3.40.109.10">
    <property type="entry name" value="NADH Oxidase"/>
    <property type="match status" value="1"/>
</dbReference>
<name>X1FFL8_9ZZZZ</name>
<dbReference type="InterPro" id="IPR000415">
    <property type="entry name" value="Nitroreductase-like"/>
</dbReference>
<dbReference type="AlphaFoldDB" id="X1FFL8"/>
<organism evidence="1">
    <name type="scientific">marine sediment metagenome</name>
    <dbReference type="NCBI Taxonomy" id="412755"/>
    <lineage>
        <taxon>unclassified sequences</taxon>
        <taxon>metagenomes</taxon>
        <taxon>ecological metagenomes</taxon>
    </lineage>
</organism>
<reference evidence="1" key="1">
    <citation type="journal article" date="2014" name="Front. Microbiol.">
        <title>High frequency of phylogenetically diverse reductive dehalogenase-homologous genes in deep subseafloor sedimentary metagenomes.</title>
        <authorList>
            <person name="Kawai M."/>
            <person name="Futagami T."/>
            <person name="Toyoda A."/>
            <person name="Takaki Y."/>
            <person name="Nishi S."/>
            <person name="Hori S."/>
            <person name="Arai W."/>
            <person name="Tsubouchi T."/>
            <person name="Morono Y."/>
            <person name="Uchiyama I."/>
            <person name="Ito T."/>
            <person name="Fujiyama A."/>
            <person name="Inagaki F."/>
            <person name="Takami H."/>
        </authorList>
    </citation>
    <scope>NUCLEOTIDE SEQUENCE</scope>
    <source>
        <strain evidence="1">Expedition CK06-06</strain>
    </source>
</reference>
<protein>
    <recommendedName>
        <fullName evidence="2">Nitroreductase domain-containing protein</fullName>
    </recommendedName>
</protein>
<dbReference type="EMBL" id="BARU01011388">
    <property type="protein sequence ID" value="GAH44431.1"/>
    <property type="molecule type" value="Genomic_DNA"/>
</dbReference>
<sequence>ELMTLGYPADTAKKPSREPVEKIVCYQKWLF</sequence>
<comment type="caution">
    <text evidence="1">The sequence shown here is derived from an EMBL/GenBank/DDBJ whole genome shotgun (WGS) entry which is preliminary data.</text>
</comment>
<dbReference type="GO" id="GO:0016491">
    <property type="term" value="F:oxidoreductase activity"/>
    <property type="evidence" value="ECO:0007669"/>
    <property type="project" value="InterPro"/>
</dbReference>
<evidence type="ECO:0000313" key="1">
    <source>
        <dbReference type="EMBL" id="GAH44431.1"/>
    </source>
</evidence>
<proteinExistence type="predicted"/>
<feature type="non-terminal residue" evidence="1">
    <location>
        <position position="1"/>
    </location>
</feature>
<dbReference type="SUPFAM" id="SSF55469">
    <property type="entry name" value="FMN-dependent nitroreductase-like"/>
    <property type="match status" value="1"/>
</dbReference>
<accession>X1FFL8</accession>
<gene>
    <name evidence="1" type="ORF">S03H2_21404</name>
</gene>
<evidence type="ECO:0008006" key="2">
    <source>
        <dbReference type="Google" id="ProtNLM"/>
    </source>
</evidence>